<evidence type="ECO:0000313" key="1">
    <source>
        <dbReference type="EMBL" id="CCG88616.1"/>
    </source>
</evidence>
<protein>
    <submittedName>
        <fullName evidence="1">Uncharacterized protein</fullName>
    </submittedName>
</protein>
<organism evidence="1 2">
    <name type="scientific">Erwinia piriflorinigrans CFBP 5888</name>
    <dbReference type="NCBI Taxonomy" id="1161919"/>
    <lineage>
        <taxon>Bacteria</taxon>
        <taxon>Pseudomonadati</taxon>
        <taxon>Pseudomonadota</taxon>
        <taxon>Gammaproteobacteria</taxon>
        <taxon>Enterobacterales</taxon>
        <taxon>Erwiniaceae</taxon>
        <taxon>Erwinia</taxon>
    </lineage>
</organism>
<dbReference type="EMBL" id="CAHS01000021">
    <property type="protein sequence ID" value="CCG88616.1"/>
    <property type="molecule type" value="Genomic_DNA"/>
</dbReference>
<dbReference type="AlphaFoldDB" id="V5ZCG2"/>
<keyword evidence="2" id="KW-1185">Reference proteome</keyword>
<name>V5ZCG2_9GAMM</name>
<dbReference type="STRING" id="1161919.EPIR_3253"/>
<accession>V5ZCG2</accession>
<reference evidence="1 2" key="1">
    <citation type="journal article" date="2013" name="Syst. Appl. Microbiol.">
        <title>Phylogenetic position and virulence apparatus of the pear flower necrosis pathogen Erwinia piriflorinigrans CFBP 5888T as assessed by comparative genomics.</title>
        <authorList>
            <person name="Smits T.H."/>
            <person name="Rezzonico F."/>
            <person name="Lopez M.M."/>
            <person name="Blom J."/>
            <person name="Goesmann A."/>
            <person name="Frey J.E."/>
            <person name="Duffy B."/>
        </authorList>
    </citation>
    <scope>NUCLEOTIDE SEQUENCE [LARGE SCALE GENOMIC DNA]</scope>
    <source>
        <strain evidence="2">CFBP5888</strain>
    </source>
</reference>
<gene>
    <name evidence="1" type="ORF">EPIR_3253</name>
</gene>
<dbReference type="Proteomes" id="UP000018217">
    <property type="component" value="Unassembled WGS sequence"/>
</dbReference>
<sequence length="32" mass="3560">MMKIYVMVAGKCDVARGISHQIVLTFSFISLT</sequence>
<evidence type="ECO:0000313" key="2">
    <source>
        <dbReference type="Proteomes" id="UP000018217"/>
    </source>
</evidence>
<proteinExistence type="predicted"/>
<comment type="caution">
    <text evidence="1">The sequence shown here is derived from an EMBL/GenBank/DDBJ whole genome shotgun (WGS) entry which is preliminary data.</text>
</comment>